<organism evidence="2 3">
    <name type="scientific">Rodentibacter ratti</name>
    <dbReference type="NCBI Taxonomy" id="1906745"/>
    <lineage>
        <taxon>Bacteria</taxon>
        <taxon>Pseudomonadati</taxon>
        <taxon>Pseudomonadota</taxon>
        <taxon>Gammaproteobacteria</taxon>
        <taxon>Pasteurellales</taxon>
        <taxon>Pasteurellaceae</taxon>
        <taxon>Rodentibacter</taxon>
    </lineage>
</organism>
<evidence type="ECO:0000313" key="3">
    <source>
        <dbReference type="Proteomes" id="UP000189353"/>
    </source>
</evidence>
<protein>
    <submittedName>
        <fullName evidence="2">Uncharacterized protein</fullName>
    </submittedName>
</protein>
<evidence type="ECO:0000256" key="1">
    <source>
        <dbReference type="SAM" id="Coils"/>
    </source>
</evidence>
<feature type="coiled-coil region" evidence="1">
    <location>
        <begin position="55"/>
        <end position="96"/>
    </location>
</feature>
<name>A0A1V3LC90_9PAST</name>
<dbReference type="RefSeq" id="WP_077552111.1">
    <property type="nucleotide sequence ID" value="NZ_MLAI01000007.1"/>
</dbReference>
<dbReference type="EMBL" id="MLAI01000007">
    <property type="protein sequence ID" value="OOF87746.1"/>
    <property type="molecule type" value="Genomic_DNA"/>
</dbReference>
<reference evidence="2 3" key="1">
    <citation type="submission" date="2016-10" db="EMBL/GenBank/DDBJ databases">
        <title>Rodentibacter gen. nov. and new species.</title>
        <authorList>
            <person name="Christensen H."/>
        </authorList>
    </citation>
    <scope>NUCLEOTIDE SEQUENCE [LARGE SCALE GENOMIC DNA]</scope>
    <source>
        <strain evidence="2 3">Ppn158</strain>
    </source>
</reference>
<comment type="caution">
    <text evidence="2">The sequence shown here is derived from an EMBL/GenBank/DDBJ whole genome shotgun (WGS) entry which is preliminary data.</text>
</comment>
<gene>
    <name evidence="2" type="ORF">BKG88_00665</name>
</gene>
<sequence>MFENDDFENINTYSPSRNDEDEIKDLFLPIPILKYILDVDDFYDETIKPRRKTHTEITTEREKQLEIKNNELKNENQKLKEENEIYKNQALSRKDQDVHRIVNEVKYNDREKETHLQAICFLAFRLAEQQPQKFIKPSQAIYTDRIASILEQESQNHCINIRTKDSFQRKLSQAIKTFSTITEEAD</sequence>
<proteinExistence type="predicted"/>
<evidence type="ECO:0000313" key="2">
    <source>
        <dbReference type="EMBL" id="OOF87746.1"/>
    </source>
</evidence>
<dbReference type="Proteomes" id="UP000189353">
    <property type="component" value="Unassembled WGS sequence"/>
</dbReference>
<dbReference type="AlphaFoldDB" id="A0A1V3LC90"/>
<accession>A0A1V3LC90</accession>
<keyword evidence="1" id="KW-0175">Coiled coil</keyword>